<dbReference type="EMBL" id="LZYO01000412">
    <property type="protein sequence ID" value="ODH13841.1"/>
    <property type="molecule type" value="Genomic_DNA"/>
</dbReference>
<reference evidence="1 2" key="1">
    <citation type="submission" date="2016-06" db="EMBL/GenBank/DDBJ databases">
        <authorList>
            <person name="Kjaerup R.B."/>
            <person name="Dalgaard T.S."/>
            <person name="Juul-Madsen H.R."/>
        </authorList>
    </citation>
    <scope>NUCLEOTIDE SEQUENCE [LARGE SCALE GENOMIC DNA]</scope>
    <source>
        <strain evidence="1 2">Pb300</strain>
    </source>
</reference>
<gene>
    <name evidence="1" type="ORF">ACO22_06854</name>
</gene>
<dbReference type="Proteomes" id="UP000242814">
    <property type="component" value="Unassembled WGS sequence"/>
</dbReference>
<dbReference type="AlphaFoldDB" id="A0A1D2J6D8"/>
<evidence type="ECO:0000313" key="2">
    <source>
        <dbReference type="Proteomes" id="UP000242814"/>
    </source>
</evidence>
<evidence type="ECO:0000313" key="1">
    <source>
        <dbReference type="EMBL" id="ODH13841.1"/>
    </source>
</evidence>
<dbReference type="VEuPathDB" id="FungiDB:PABG_07564"/>
<organism evidence="1 2">
    <name type="scientific">Paracoccidioides brasiliensis</name>
    <dbReference type="NCBI Taxonomy" id="121759"/>
    <lineage>
        <taxon>Eukaryota</taxon>
        <taxon>Fungi</taxon>
        <taxon>Dikarya</taxon>
        <taxon>Ascomycota</taxon>
        <taxon>Pezizomycotina</taxon>
        <taxon>Eurotiomycetes</taxon>
        <taxon>Eurotiomycetidae</taxon>
        <taxon>Onygenales</taxon>
        <taxon>Ajellomycetaceae</taxon>
        <taxon>Paracoccidioides</taxon>
    </lineage>
</organism>
<protein>
    <submittedName>
        <fullName evidence="1">Uncharacterized protein</fullName>
    </submittedName>
</protein>
<accession>A0A1D2J6D8</accession>
<dbReference type="VEuPathDB" id="FungiDB:PADG_12423"/>
<proteinExistence type="predicted"/>
<name>A0A1D2J6D8_PARBR</name>
<comment type="caution">
    <text evidence="1">The sequence shown here is derived from an EMBL/GenBank/DDBJ whole genome shotgun (WGS) entry which is preliminary data.</text>
</comment>
<sequence length="153" mass="17435">MPNSSWRTSRAKQWLSSVYQHVPAEKSYIKKSHYETATMKFSLAFLSLRSVLTGVMADPMDIVKRLNRDPSGFSFSHFGDDGVLDANGKVIDSNKLTVAQLVRAANQYPFFPKEKEHLQNVWAKVEDSQVDESQIWSPPCHLLPLILLDREQV</sequence>